<evidence type="ECO:0000313" key="9">
    <source>
        <dbReference type="Proteomes" id="UP000450012"/>
    </source>
</evidence>
<comment type="caution">
    <text evidence="8">The sequence shown here is derived from an EMBL/GenBank/DDBJ whole genome shotgun (WGS) entry which is preliminary data.</text>
</comment>
<evidence type="ECO:0000259" key="7">
    <source>
        <dbReference type="Pfam" id="PF05840"/>
    </source>
</evidence>
<dbReference type="GO" id="GO:0006260">
    <property type="term" value="P:DNA replication"/>
    <property type="evidence" value="ECO:0007669"/>
    <property type="project" value="UniProtKB-KW"/>
</dbReference>
<dbReference type="AlphaFoldDB" id="A0A7X4KBM3"/>
<evidence type="ECO:0000256" key="5">
    <source>
        <dbReference type="ARBA" id="ARBA00022759"/>
    </source>
</evidence>
<evidence type="ECO:0000256" key="4">
    <source>
        <dbReference type="ARBA" id="ARBA00022722"/>
    </source>
</evidence>
<dbReference type="Pfam" id="PF05840">
    <property type="entry name" value="Phage_GPA"/>
    <property type="match status" value="1"/>
</dbReference>
<evidence type="ECO:0000256" key="2">
    <source>
        <dbReference type="ARBA" id="ARBA00009260"/>
    </source>
</evidence>
<dbReference type="GO" id="GO:0004519">
    <property type="term" value="F:endonuclease activity"/>
    <property type="evidence" value="ECO:0007669"/>
    <property type="project" value="UniProtKB-KW"/>
</dbReference>
<comment type="similarity">
    <text evidence="2">Belongs to the phage GPA family.</text>
</comment>
<keyword evidence="5 8" id="KW-0255">Endonuclease</keyword>
<keyword evidence="4" id="KW-0540">Nuclease</keyword>
<evidence type="ECO:0000256" key="1">
    <source>
        <dbReference type="ARBA" id="ARBA00003293"/>
    </source>
</evidence>
<name>A0A7X4KBM3_9BURK</name>
<evidence type="ECO:0000313" key="8">
    <source>
        <dbReference type="EMBL" id="MYM67300.1"/>
    </source>
</evidence>
<dbReference type="InterPro" id="IPR008766">
    <property type="entry name" value="Replication_gene_A-like"/>
</dbReference>
<accession>A0A7X4KBM3</accession>
<keyword evidence="6" id="KW-0378">Hydrolase</keyword>
<sequence>MIPHDWVEPASAPKRGIPRRMAGAVGKLFAGDRKKEETIEALAWDDQRVPLAVDGVQVGEGAFHHAAEAAARECYAICHRVQTADAILIAIGMVCRRRGVPVPRGDTLASVIARAVDKGWWLRQVRKEWTRRFEHISIALGLTYVKTDPYISREMAIVQEARNRENAKLLENCTAVNEHGQSYTLAELAATGMGNKTLRRGELMLRIRGFEEIADGLRHVGMFWTITCPSKFHSVGGTNEKYQKAGAPTPRDAQKYLVGVWAKMRAALHRAGIQPYGFRIAEPHSDGCPHWHMLLFVAREHADQMNDIIRTYALEEDGDEAGAQKNRAKLVAIEAGKGTAAGYIAKYVAKNIDGHGVGDHKAFENGSTYVVANDIFGDLEITASQRVTYWSQVWGIRQFQQIGGAPVGVWRELRRIEQGAVAQAPEALQAAWAACQKIESPNPAVAKQASFAAYLEAQGGPTVGRRAAIQIAAREVTVEGRYGVYTAAKPVGVYCVSQPHAVYEGVHYRWTITRPGESAGVAFDLPRTGVNNCTRRAAEKPFWEGAERGSSDLRVNWEYQKNRPIRPEPEILQMYRRYRRRLEGAPSAHLEYLLKKYPSKE</sequence>
<organism evidence="8 9">
    <name type="scientific">Duganella rivi</name>
    <dbReference type="NCBI Taxonomy" id="2666083"/>
    <lineage>
        <taxon>Bacteria</taxon>
        <taxon>Pseudomonadati</taxon>
        <taxon>Pseudomonadota</taxon>
        <taxon>Betaproteobacteria</taxon>
        <taxon>Burkholderiales</taxon>
        <taxon>Oxalobacteraceae</taxon>
        <taxon>Telluria group</taxon>
        <taxon>Duganella</taxon>
    </lineage>
</organism>
<dbReference type="Proteomes" id="UP000450012">
    <property type="component" value="Unassembled WGS sequence"/>
</dbReference>
<evidence type="ECO:0000256" key="6">
    <source>
        <dbReference type="ARBA" id="ARBA00022801"/>
    </source>
</evidence>
<comment type="function">
    <text evidence="1">Possible endonuclease which induces a single-strand cut and initiates DNA replication.</text>
</comment>
<keyword evidence="3" id="KW-0235">DNA replication</keyword>
<dbReference type="RefSeq" id="WP_161013851.1">
    <property type="nucleotide sequence ID" value="NZ_WWCK01000003.1"/>
</dbReference>
<dbReference type="EMBL" id="WWCK01000003">
    <property type="protein sequence ID" value="MYM67300.1"/>
    <property type="molecule type" value="Genomic_DNA"/>
</dbReference>
<keyword evidence="9" id="KW-1185">Reference proteome</keyword>
<evidence type="ECO:0000256" key="3">
    <source>
        <dbReference type="ARBA" id="ARBA00022705"/>
    </source>
</evidence>
<gene>
    <name evidence="8" type="ORF">GTP45_10705</name>
</gene>
<dbReference type="GO" id="GO:0016787">
    <property type="term" value="F:hydrolase activity"/>
    <property type="evidence" value="ECO:0007669"/>
    <property type="project" value="UniProtKB-KW"/>
</dbReference>
<proteinExistence type="inferred from homology"/>
<protein>
    <submittedName>
        <fullName evidence="8">Replication endonuclease</fullName>
    </submittedName>
</protein>
<feature type="domain" description="Replication gene A protein-like" evidence="7">
    <location>
        <begin position="103"/>
        <end position="354"/>
    </location>
</feature>
<reference evidence="8 9" key="1">
    <citation type="submission" date="2019-12" db="EMBL/GenBank/DDBJ databases">
        <title>Novel species isolated from a subtropical stream in China.</title>
        <authorList>
            <person name="Lu H."/>
        </authorList>
    </citation>
    <scope>NUCLEOTIDE SEQUENCE [LARGE SCALE GENOMIC DNA]</scope>
    <source>
        <strain evidence="8 9">FT55W</strain>
    </source>
</reference>